<sequence>MQVLCFNTINTLYNKGVQIAELLAQEKEILEGLIADGSLSEKDKNDLSEIYMQVEEMREKRLLINNLLEIYRDIKTVDTGILYSGKKQKSVIINSLEQLKSLSREHGISIICFSIDELDLEKELVSGILVSGDFVGSYITQIPSYIYNLALHEKTSSIRGMRRLRMMEKITVINPVNRFNQSIIFDILASISDIDDLMLPYDKLSQAILLEFLQKYDLVFLVPERGLFVHKSIIIEKNIDGMHNSYSINIGEDKVFCQENYLFLNIRKLIKERKYMVLKGTRLLGRGGFPLEARVYIQKDASGNWQVTEMLVKEENLQRGGERKGIYLLHDILADIFPEQADEVEEKLYSYSINICVYLSYYMCNLGSCTLDFVIDEKGNPYLLYFGGCEQNDHLFQIKNGELWWRYLKNSMAYLVFLRNQEKQNEGVV</sequence>
<dbReference type="EMBL" id="CP001720">
    <property type="protein sequence ID" value="ACV61849.1"/>
    <property type="molecule type" value="Genomic_DNA"/>
</dbReference>
<dbReference type="InterPro" id="IPR026838">
    <property type="entry name" value="YheC/D"/>
</dbReference>
<organism evidence="1 2">
    <name type="scientific">Desulfofarcimen acetoxidans (strain ATCC 49208 / DSM 771 / KCTC 5769 / VKM B-1644 / 5575)</name>
    <name type="common">Desulfotomaculum acetoxidans</name>
    <dbReference type="NCBI Taxonomy" id="485916"/>
    <lineage>
        <taxon>Bacteria</taxon>
        <taxon>Bacillati</taxon>
        <taxon>Bacillota</taxon>
        <taxon>Clostridia</taxon>
        <taxon>Eubacteriales</taxon>
        <taxon>Peptococcaceae</taxon>
        <taxon>Desulfofarcimen</taxon>
    </lineage>
</organism>
<name>C8W382_DESAS</name>
<keyword evidence="2" id="KW-1185">Reference proteome</keyword>
<dbReference type="KEGG" id="dae:Dtox_0960"/>
<dbReference type="Proteomes" id="UP000002217">
    <property type="component" value="Chromosome"/>
</dbReference>
<gene>
    <name evidence="1" type="ordered locus">Dtox_0960</name>
</gene>
<accession>C8W382</accession>
<protein>
    <submittedName>
        <fullName evidence="1">Uncharacterized protein</fullName>
    </submittedName>
</protein>
<dbReference type="AlphaFoldDB" id="C8W382"/>
<evidence type="ECO:0000313" key="1">
    <source>
        <dbReference type="EMBL" id="ACV61849.1"/>
    </source>
</evidence>
<dbReference type="eggNOG" id="COG0189">
    <property type="taxonomic scope" value="Bacteria"/>
</dbReference>
<dbReference type="OrthoDB" id="7869153at2"/>
<dbReference type="RefSeq" id="WP_015756564.1">
    <property type="nucleotide sequence ID" value="NC_013216.1"/>
</dbReference>
<dbReference type="HOGENOM" id="CLU_638929_0_0_9"/>
<dbReference type="STRING" id="485916.Dtox_0960"/>
<proteinExistence type="predicted"/>
<dbReference type="Pfam" id="PF14398">
    <property type="entry name" value="ATPgrasp_YheCD"/>
    <property type="match status" value="1"/>
</dbReference>
<reference evidence="1 2" key="1">
    <citation type="journal article" date="2009" name="Stand. Genomic Sci.">
        <title>Complete genome sequence of Desulfotomaculum acetoxidans type strain (5575).</title>
        <authorList>
            <person name="Spring S."/>
            <person name="Lapidus A."/>
            <person name="Schroder M."/>
            <person name="Gleim D."/>
            <person name="Sims D."/>
            <person name="Meincke L."/>
            <person name="Glavina Del Rio T."/>
            <person name="Tice H."/>
            <person name="Copeland A."/>
            <person name="Cheng J.F."/>
            <person name="Lucas S."/>
            <person name="Chen F."/>
            <person name="Nolan M."/>
            <person name="Bruce D."/>
            <person name="Goodwin L."/>
            <person name="Pitluck S."/>
            <person name="Ivanova N."/>
            <person name="Mavromatis K."/>
            <person name="Mikhailova N."/>
            <person name="Pati A."/>
            <person name="Chen A."/>
            <person name="Palaniappan K."/>
            <person name="Land M."/>
            <person name="Hauser L."/>
            <person name="Chang Y.J."/>
            <person name="Jeffries C.D."/>
            <person name="Chain P."/>
            <person name="Saunders E."/>
            <person name="Brettin T."/>
            <person name="Detter J.C."/>
            <person name="Goker M."/>
            <person name="Bristow J."/>
            <person name="Eisen J.A."/>
            <person name="Markowitz V."/>
            <person name="Hugenholtz P."/>
            <person name="Kyrpides N.C."/>
            <person name="Klenk H.P."/>
            <person name="Han C."/>
        </authorList>
    </citation>
    <scope>NUCLEOTIDE SEQUENCE [LARGE SCALE GENOMIC DNA]</scope>
    <source>
        <strain evidence="2">ATCC 49208 / DSM 771 / VKM B-1644</strain>
    </source>
</reference>
<evidence type="ECO:0000313" key="2">
    <source>
        <dbReference type="Proteomes" id="UP000002217"/>
    </source>
</evidence>